<evidence type="ECO:0000313" key="4">
    <source>
        <dbReference type="Proteomes" id="UP000028504"/>
    </source>
</evidence>
<dbReference type="Proteomes" id="UP000028504">
    <property type="component" value="Chromosome"/>
</dbReference>
<feature type="compositionally biased region" description="Low complexity" evidence="1">
    <location>
        <begin position="206"/>
        <end position="225"/>
    </location>
</feature>
<feature type="region of interest" description="Disordered" evidence="1">
    <location>
        <begin position="313"/>
        <end position="371"/>
    </location>
</feature>
<keyword evidence="2" id="KW-0472">Membrane</keyword>
<evidence type="ECO:0000256" key="1">
    <source>
        <dbReference type="SAM" id="MobiDB-lite"/>
    </source>
</evidence>
<gene>
    <name evidence="3" type="ORF">CATYP_00770</name>
</gene>
<accession>A0ABN4DBI1</accession>
<organism evidence="3 4">
    <name type="scientific">Corynebacterium atypicum</name>
    <dbReference type="NCBI Taxonomy" id="191610"/>
    <lineage>
        <taxon>Bacteria</taxon>
        <taxon>Bacillati</taxon>
        <taxon>Actinomycetota</taxon>
        <taxon>Actinomycetes</taxon>
        <taxon>Mycobacteriales</taxon>
        <taxon>Corynebacteriaceae</taxon>
        <taxon>Corynebacterium</taxon>
    </lineage>
</organism>
<feature type="region of interest" description="Disordered" evidence="1">
    <location>
        <begin position="197"/>
        <end position="231"/>
    </location>
</feature>
<keyword evidence="2" id="KW-0812">Transmembrane</keyword>
<reference evidence="3 4" key="1">
    <citation type="submission" date="2014-07" db="EMBL/GenBank/DDBJ databases">
        <title>Complete genome sequence of Corynebacterium atypicum DSM 44849: identifiction of the mycolic acid biosynthesis genes.</title>
        <authorList>
            <person name="Tippelt A."/>
            <person name="Mollmann S."/>
            <person name="Albersmeier A."/>
            <person name="Jaenicke S."/>
            <person name="Ruckert C."/>
            <person name="Tauch A."/>
        </authorList>
    </citation>
    <scope>NUCLEOTIDE SEQUENCE [LARGE SCALE GENOMIC DNA]</scope>
    <source>
        <strain evidence="3 4">R2070</strain>
    </source>
</reference>
<protein>
    <submittedName>
        <fullName evidence="3">Uncharacterized protein</fullName>
    </submittedName>
</protein>
<keyword evidence="2" id="KW-1133">Transmembrane helix</keyword>
<name>A0ABN4DBI1_9CORY</name>
<feature type="compositionally biased region" description="Basic and acidic residues" evidence="1">
    <location>
        <begin position="349"/>
        <end position="362"/>
    </location>
</feature>
<keyword evidence="4" id="KW-1185">Reference proteome</keyword>
<proteinExistence type="predicted"/>
<feature type="transmembrane region" description="Helical" evidence="2">
    <location>
        <begin position="404"/>
        <end position="423"/>
    </location>
</feature>
<evidence type="ECO:0000256" key="2">
    <source>
        <dbReference type="SAM" id="Phobius"/>
    </source>
</evidence>
<sequence>MPVTAASQGILFSLLDPSAGPLRLELAADPHRGGLIAYHGKTKLGRLPQTMLTAYPQLAHLFTSGFRPTVAVDVHPEEGSGKLHAELLMPAPGLVMPANDPPEKPWALLAEGPRRRLDMNVGEGLGELARVVPAQFLATLTELDGAVVVSVGDHVLGALEDSDAADVRDLVSHFDALGLTPVSRLFVWDDAPDTASTANPTETYDASGSAGTAEAGGTSGTAGTTDVQGSGSAQPGFTHLVAAVAIKAAADATDADLEPVIAPLPKVEGYREKTGSFPVVGPEAKEWTLTVSGALVTDELPAMTEEKLRAIESPAAPGPSGPSAPAEEPGNSAAPETAGPGTSRAPESAPDRRPQPETHPDVTADDDAGGASTMMHAWPGILSIVAGLALISTLAAGIANPVKYALAGLGAVLTIVGVIRLVVRARRKSRDRLR</sequence>
<evidence type="ECO:0000313" key="3">
    <source>
        <dbReference type="EMBL" id="AIG63463.1"/>
    </source>
</evidence>
<feature type="transmembrane region" description="Helical" evidence="2">
    <location>
        <begin position="377"/>
        <end position="398"/>
    </location>
</feature>
<dbReference type="EMBL" id="CP008944">
    <property type="protein sequence ID" value="AIG63463.1"/>
    <property type="molecule type" value="Genomic_DNA"/>
</dbReference>